<name>A0A7R9H7L8_TIMCR</name>
<dbReference type="EMBL" id="OC320920">
    <property type="protein sequence ID" value="CAD7409077.1"/>
    <property type="molecule type" value="Genomic_DNA"/>
</dbReference>
<organism evidence="1">
    <name type="scientific">Timema cristinae</name>
    <name type="common">Walking stick</name>
    <dbReference type="NCBI Taxonomy" id="61476"/>
    <lineage>
        <taxon>Eukaryota</taxon>
        <taxon>Metazoa</taxon>
        <taxon>Ecdysozoa</taxon>
        <taxon>Arthropoda</taxon>
        <taxon>Hexapoda</taxon>
        <taxon>Insecta</taxon>
        <taxon>Pterygota</taxon>
        <taxon>Neoptera</taxon>
        <taxon>Polyneoptera</taxon>
        <taxon>Phasmatodea</taxon>
        <taxon>Timematodea</taxon>
        <taxon>Timematoidea</taxon>
        <taxon>Timematidae</taxon>
        <taxon>Timema</taxon>
    </lineage>
</organism>
<protein>
    <submittedName>
        <fullName evidence="1">Uncharacterized protein</fullName>
    </submittedName>
</protein>
<reference evidence="1" key="1">
    <citation type="submission" date="2020-11" db="EMBL/GenBank/DDBJ databases">
        <authorList>
            <person name="Tran Van P."/>
        </authorList>
    </citation>
    <scope>NUCLEOTIDE SEQUENCE</scope>
</reference>
<proteinExistence type="predicted"/>
<dbReference type="AlphaFoldDB" id="A0A7R9H7L8"/>
<sequence length="92" mass="10167">MGLASLFTLLPRNTGKPSSLITRPDTSVIIEPGTHGGEEVVDYCVLECTRETARGEQPFRGSRGVKYLLEAILEGLQLISRWIPCHALDKKE</sequence>
<evidence type="ECO:0000313" key="1">
    <source>
        <dbReference type="EMBL" id="CAD7409077.1"/>
    </source>
</evidence>
<accession>A0A7R9H7L8</accession>
<gene>
    <name evidence="1" type="ORF">TCEB3V08_LOCUS9853</name>
</gene>